<feature type="non-terminal residue" evidence="5">
    <location>
        <position position="1"/>
    </location>
</feature>
<keyword evidence="3" id="KW-1133">Transmembrane helix</keyword>
<evidence type="ECO:0000313" key="6">
    <source>
        <dbReference type="Proteomes" id="UP000823521"/>
    </source>
</evidence>
<feature type="domain" description="Prepilin type IV endopeptidase peptidase" evidence="4">
    <location>
        <begin position="78"/>
        <end position="186"/>
    </location>
</feature>
<evidence type="ECO:0000256" key="3">
    <source>
        <dbReference type="SAM" id="Phobius"/>
    </source>
</evidence>
<reference evidence="5 6" key="1">
    <citation type="submission" date="2019-12" db="EMBL/GenBank/DDBJ databases">
        <title>Whole genome sequencing of endophytic Actinobacterium Micromonospora sp. MPMI6T.</title>
        <authorList>
            <person name="Evv R."/>
            <person name="Podile A.R."/>
        </authorList>
    </citation>
    <scope>NUCLEOTIDE SEQUENCE [LARGE SCALE GENOMIC DNA]</scope>
    <source>
        <strain evidence="5 6">MPMI6</strain>
    </source>
</reference>
<keyword evidence="3" id="KW-0812">Transmembrane</keyword>
<dbReference type="PRINTS" id="PR00864">
    <property type="entry name" value="PREPILNPTASE"/>
</dbReference>
<protein>
    <submittedName>
        <fullName evidence="5">Prepilin peptidase</fullName>
    </submittedName>
</protein>
<dbReference type="PANTHER" id="PTHR30487:SF0">
    <property type="entry name" value="PREPILIN LEADER PEPTIDASE_N-METHYLTRANSFERASE-RELATED"/>
    <property type="match status" value="1"/>
</dbReference>
<feature type="transmembrane region" description="Helical" evidence="3">
    <location>
        <begin position="199"/>
        <end position="218"/>
    </location>
</feature>
<dbReference type="InterPro" id="IPR014032">
    <property type="entry name" value="Peptidase_A24A_bac"/>
</dbReference>
<gene>
    <name evidence="5" type="ORF">GSF22_26380</name>
</gene>
<dbReference type="InterPro" id="IPR000045">
    <property type="entry name" value="Prepilin_IV_endopep_pep"/>
</dbReference>
<dbReference type="Pfam" id="PF01478">
    <property type="entry name" value="Peptidase_A24"/>
    <property type="match status" value="1"/>
</dbReference>
<accession>A0ABS3VY80</accession>
<feature type="transmembrane region" description="Helical" evidence="3">
    <location>
        <begin position="71"/>
        <end position="90"/>
    </location>
</feature>
<name>A0ABS3VY80_MICEH</name>
<dbReference type="EMBL" id="WVUH01000308">
    <property type="protein sequence ID" value="MBO4209491.1"/>
    <property type="molecule type" value="Genomic_DNA"/>
</dbReference>
<dbReference type="RefSeq" id="WP_208816454.1">
    <property type="nucleotide sequence ID" value="NZ_WVUH01000308.1"/>
</dbReference>
<feature type="transmembrane region" description="Helical" evidence="3">
    <location>
        <begin position="97"/>
        <end position="115"/>
    </location>
</feature>
<dbReference type="InterPro" id="IPR050882">
    <property type="entry name" value="Prepilin_peptidase/N-MTase"/>
</dbReference>
<feature type="transmembrane region" description="Helical" evidence="3">
    <location>
        <begin position="121"/>
        <end position="144"/>
    </location>
</feature>
<keyword evidence="3" id="KW-0472">Membrane</keyword>
<organism evidence="5 6">
    <name type="scientific">Micromonospora echinofusca</name>
    <dbReference type="NCBI Taxonomy" id="47858"/>
    <lineage>
        <taxon>Bacteria</taxon>
        <taxon>Bacillati</taxon>
        <taxon>Actinomycetota</taxon>
        <taxon>Actinomycetes</taxon>
        <taxon>Micromonosporales</taxon>
        <taxon>Micromonosporaceae</taxon>
        <taxon>Micromonospora</taxon>
    </lineage>
</organism>
<dbReference type="Gene3D" id="1.20.120.1220">
    <property type="match status" value="1"/>
</dbReference>
<keyword evidence="6" id="KW-1185">Reference proteome</keyword>
<dbReference type="Proteomes" id="UP000823521">
    <property type="component" value="Unassembled WGS sequence"/>
</dbReference>
<evidence type="ECO:0000259" key="4">
    <source>
        <dbReference type="Pfam" id="PF01478"/>
    </source>
</evidence>
<sequence>TRHSVPAGQPPRTACDRCATPVGRSLRPRSPLARCAACDARVGAPPFTVEIALVVAVIALLVPARPAVEPLAVAGWLALALPLAFVDAAVHRLPDRFTIPAALGTWGLLGLAAVVDGNPAPWLRACVAGAGLALFFAASTLLLGRRGFGLGDAKLALSAGALLGWYGWGTLIAGMFLTFVCAAVVSLCLLVTGRVRWRGQVPFGPFLILGTVAALVLVR</sequence>
<feature type="transmembrane region" description="Helical" evidence="3">
    <location>
        <begin position="165"/>
        <end position="193"/>
    </location>
</feature>
<evidence type="ECO:0000256" key="2">
    <source>
        <dbReference type="RuleBase" id="RU003793"/>
    </source>
</evidence>
<comment type="caution">
    <text evidence="5">The sequence shown here is derived from an EMBL/GenBank/DDBJ whole genome shotgun (WGS) entry which is preliminary data.</text>
</comment>
<dbReference type="PANTHER" id="PTHR30487">
    <property type="entry name" value="TYPE 4 PREPILIN-LIKE PROTEINS LEADER PEPTIDE-PROCESSING ENZYME"/>
    <property type="match status" value="1"/>
</dbReference>
<feature type="transmembrane region" description="Helical" evidence="3">
    <location>
        <begin position="47"/>
        <end position="65"/>
    </location>
</feature>
<evidence type="ECO:0000313" key="5">
    <source>
        <dbReference type="EMBL" id="MBO4209491.1"/>
    </source>
</evidence>
<evidence type="ECO:0000256" key="1">
    <source>
        <dbReference type="ARBA" id="ARBA00005801"/>
    </source>
</evidence>
<proteinExistence type="inferred from homology"/>
<comment type="similarity">
    <text evidence="1 2">Belongs to the peptidase A24 family.</text>
</comment>